<dbReference type="OrthoDB" id="3576740at2"/>
<accession>A0A5B8U3Z2</accession>
<sequence length="104" mass="10893">MDDPARGPMSFLRLPPGSSMRLRTVVIAAGGVLDHDPAAWHDALVVVARGAVEVEACDGTRRPFGEGAVLSLADAGVRRLRNPGSDGLVLVALSRRRLAGDPGR</sequence>
<dbReference type="SUPFAM" id="SSF51182">
    <property type="entry name" value="RmlC-like cupins"/>
    <property type="match status" value="1"/>
</dbReference>
<dbReference type="RefSeq" id="WP_146918613.1">
    <property type="nucleotide sequence ID" value="NZ_CP042430.1"/>
</dbReference>
<evidence type="ECO:0008006" key="3">
    <source>
        <dbReference type="Google" id="ProtNLM"/>
    </source>
</evidence>
<name>A0A5B8U3Z2_9ACTN</name>
<dbReference type="EMBL" id="CP042430">
    <property type="protein sequence ID" value="QEC47774.1"/>
    <property type="molecule type" value="Genomic_DNA"/>
</dbReference>
<protein>
    <recommendedName>
        <fullName evidence="3">Cupin domain-containing protein</fullName>
    </recommendedName>
</protein>
<dbReference type="KEGG" id="bsol:FSW04_09450"/>
<reference evidence="1 2" key="1">
    <citation type="journal article" date="2018" name="J. Microbiol.">
        <title>Baekduia soli gen. nov., sp. nov., a novel bacterium isolated from the soil of Baekdu Mountain and proposal of a novel family name, Baekduiaceae fam. nov.</title>
        <authorList>
            <person name="An D.S."/>
            <person name="Siddiqi M.Z."/>
            <person name="Kim K.H."/>
            <person name="Yu H.S."/>
            <person name="Im W.T."/>
        </authorList>
    </citation>
    <scope>NUCLEOTIDE SEQUENCE [LARGE SCALE GENOMIC DNA]</scope>
    <source>
        <strain evidence="1 2">BR7-21</strain>
    </source>
</reference>
<evidence type="ECO:0000313" key="1">
    <source>
        <dbReference type="EMBL" id="QEC47774.1"/>
    </source>
</evidence>
<proteinExistence type="predicted"/>
<dbReference type="InterPro" id="IPR011051">
    <property type="entry name" value="RmlC_Cupin_sf"/>
</dbReference>
<gene>
    <name evidence="1" type="ORF">FSW04_09450</name>
</gene>
<dbReference type="Proteomes" id="UP000321805">
    <property type="component" value="Chromosome"/>
</dbReference>
<keyword evidence="2" id="KW-1185">Reference proteome</keyword>
<dbReference type="AlphaFoldDB" id="A0A5B8U3Z2"/>
<evidence type="ECO:0000313" key="2">
    <source>
        <dbReference type="Proteomes" id="UP000321805"/>
    </source>
</evidence>
<organism evidence="1 2">
    <name type="scientific">Baekduia soli</name>
    <dbReference type="NCBI Taxonomy" id="496014"/>
    <lineage>
        <taxon>Bacteria</taxon>
        <taxon>Bacillati</taxon>
        <taxon>Actinomycetota</taxon>
        <taxon>Thermoleophilia</taxon>
        <taxon>Solirubrobacterales</taxon>
        <taxon>Baekduiaceae</taxon>
        <taxon>Baekduia</taxon>
    </lineage>
</organism>